<reference evidence="3" key="1">
    <citation type="journal article" date="2023" name="Mol. Phylogenet. Evol.">
        <title>Genome-scale phylogeny and comparative genomics of the fungal order Sordariales.</title>
        <authorList>
            <person name="Hensen N."/>
            <person name="Bonometti L."/>
            <person name="Westerberg I."/>
            <person name="Brannstrom I.O."/>
            <person name="Guillou S."/>
            <person name="Cros-Aarteil S."/>
            <person name="Calhoun S."/>
            <person name="Haridas S."/>
            <person name="Kuo A."/>
            <person name="Mondo S."/>
            <person name="Pangilinan J."/>
            <person name="Riley R."/>
            <person name="LaButti K."/>
            <person name="Andreopoulos B."/>
            <person name="Lipzen A."/>
            <person name="Chen C."/>
            <person name="Yan M."/>
            <person name="Daum C."/>
            <person name="Ng V."/>
            <person name="Clum A."/>
            <person name="Steindorff A."/>
            <person name="Ohm R.A."/>
            <person name="Martin F."/>
            <person name="Silar P."/>
            <person name="Natvig D.O."/>
            <person name="Lalanne C."/>
            <person name="Gautier V."/>
            <person name="Ament-Velasquez S.L."/>
            <person name="Kruys A."/>
            <person name="Hutchinson M.I."/>
            <person name="Powell A.J."/>
            <person name="Barry K."/>
            <person name="Miller A.N."/>
            <person name="Grigoriev I.V."/>
            <person name="Debuchy R."/>
            <person name="Gladieux P."/>
            <person name="Hiltunen Thoren M."/>
            <person name="Johannesson H."/>
        </authorList>
    </citation>
    <scope>NUCLEOTIDE SEQUENCE</scope>
    <source>
        <strain evidence="3">PSN309</strain>
    </source>
</reference>
<feature type="region of interest" description="Disordered" evidence="2">
    <location>
        <begin position="1"/>
        <end position="90"/>
    </location>
</feature>
<evidence type="ECO:0000313" key="3">
    <source>
        <dbReference type="EMBL" id="KAK4182735.1"/>
    </source>
</evidence>
<dbReference type="EMBL" id="MU864617">
    <property type="protein sequence ID" value="KAK4182735.1"/>
    <property type="molecule type" value="Genomic_DNA"/>
</dbReference>
<dbReference type="Proteomes" id="UP001302126">
    <property type="component" value="Unassembled WGS sequence"/>
</dbReference>
<keyword evidence="1" id="KW-0175">Coiled coil</keyword>
<comment type="caution">
    <text evidence="3">The sequence shown here is derived from an EMBL/GenBank/DDBJ whole genome shotgun (WGS) entry which is preliminary data.</text>
</comment>
<proteinExistence type="predicted"/>
<protein>
    <submittedName>
        <fullName evidence="3">Uncharacterized protein</fullName>
    </submittedName>
</protein>
<reference evidence="3" key="2">
    <citation type="submission" date="2023-05" db="EMBL/GenBank/DDBJ databases">
        <authorList>
            <consortium name="Lawrence Berkeley National Laboratory"/>
            <person name="Steindorff A."/>
            <person name="Hensen N."/>
            <person name="Bonometti L."/>
            <person name="Westerberg I."/>
            <person name="Brannstrom I.O."/>
            <person name="Guillou S."/>
            <person name="Cros-Aarteil S."/>
            <person name="Calhoun S."/>
            <person name="Haridas S."/>
            <person name="Kuo A."/>
            <person name="Mondo S."/>
            <person name="Pangilinan J."/>
            <person name="Riley R."/>
            <person name="Labutti K."/>
            <person name="Andreopoulos B."/>
            <person name="Lipzen A."/>
            <person name="Chen C."/>
            <person name="Yanf M."/>
            <person name="Daum C."/>
            <person name="Ng V."/>
            <person name="Clum A."/>
            <person name="Ohm R."/>
            <person name="Martin F."/>
            <person name="Silar P."/>
            <person name="Natvig D."/>
            <person name="Lalanne C."/>
            <person name="Gautier V."/>
            <person name="Ament-Velasquez S.L."/>
            <person name="Kruys A."/>
            <person name="Hutchinson M.I."/>
            <person name="Powell A.J."/>
            <person name="Barry K."/>
            <person name="Miller A.N."/>
            <person name="Grigoriev I.V."/>
            <person name="Debuchy R."/>
            <person name="Gladieux P."/>
            <person name="Thoren M.H."/>
            <person name="Johannesson H."/>
        </authorList>
    </citation>
    <scope>NUCLEOTIDE SEQUENCE</scope>
    <source>
        <strain evidence="3">PSN309</strain>
    </source>
</reference>
<keyword evidence="4" id="KW-1185">Reference proteome</keyword>
<organism evidence="3 4">
    <name type="scientific">Podospora australis</name>
    <dbReference type="NCBI Taxonomy" id="1536484"/>
    <lineage>
        <taxon>Eukaryota</taxon>
        <taxon>Fungi</taxon>
        <taxon>Dikarya</taxon>
        <taxon>Ascomycota</taxon>
        <taxon>Pezizomycotina</taxon>
        <taxon>Sordariomycetes</taxon>
        <taxon>Sordariomycetidae</taxon>
        <taxon>Sordariales</taxon>
        <taxon>Podosporaceae</taxon>
        <taxon>Podospora</taxon>
    </lineage>
</organism>
<dbReference type="AlphaFoldDB" id="A0AAN6WJV2"/>
<name>A0AAN6WJV2_9PEZI</name>
<evidence type="ECO:0000256" key="2">
    <source>
        <dbReference type="SAM" id="MobiDB-lite"/>
    </source>
</evidence>
<feature type="compositionally biased region" description="Low complexity" evidence="2">
    <location>
        <begin position="29"/>
        <end position="51"/>
    </location>
</feature>
<evidence type="ECO:0000313" key="4">
    <source>
        <dbReference type="Proteomes" id="UP001302126"/>
    </source>
</evidence>
<feature type="coiled-coil region" evidence="1">
    <location>
        <begin position="123"/>
        <end position="157"/>
    </location>
</feature>
<gene>
    <name evidence="3" type="ORF">QBC35DRAFT_536271</name>
</gene>
<evidence type="ECO:0000256" key="1">
    <source>
        <dbReference type="SAM" id="Coils"/>
    </source>
</evidence>
<sequence>MAADRATQAPQEEALPFNDNILSNDNLFPDDNLVSDDSLPSDDSFPSDDNLGVPPASGSVLHSTNKRKRSPSSTLGRSDDDNSDDSDAPAKMRARRMSGLNQDSFEGSRQELIATLSLITAHRDQLYGELMETIDELNKAKDELQETKDTLKTTKNHLGTEEWMRREFQRSLERANRRDMEKHTELGHTRNELKKTMLKHLETMIDLDHAQDNLQDLKEENKILK</sequence>
<accession>A0AAN6WJV2</accession>